<evidence type="ECO:0000256" key="1">
    <source>
        <dbReference type="ARBA" id="ARBA00022490"/>
    </source>
</evidence>
<name>A0A1B7HPY2_9ENTR</name>
<dbReference type="InterPro" id="IPR019732">
    <property type="entry name" value="SigmaS_Anti-adapt_IraP"/>
</dbReference>
<dbReference type="PATRIC" id="fig|1354253.4.peg.4055"/>
<dbReference type="EMBL" id="LXEP01000036">
    <property type="protein sequence ID" value="OAT17689.1"/>
    <property type="molecule type" value="Genomic_DNA"/>
</dbReference>
<evidence type="ECO:0000256" key="3">
    <source>
        <dbReference type="ARBA" id="ARBA00023054"/>
    </source>
</evidence>
<dbReference type="NCBIfam" id="NF007598">
    <property type="entry name" value="PRK10244.1"/>
    <property type="match status" value="1"/>
</dbReference>
<evidence type="ECO:0000313" key="5">
    <source>
        <dbReference type="Proteomes" id="UP000078504"/>
    </source>
</evidence>
<evidence type="ECO:0000313" key="4">
    <source>
        <dbReference type="EMBL" id="OAT17689.1"/>
    </source>
</evidence>
<comment type="caution">
    <text evidence="4">The sequence shown here is derived from an EMBL/GenBank/DDBJ whole genome shotgun (WGS) entry which is preliminary data.</text>
</comment>
<keyword evidence="1" id="KW-0963">Cytoplasm</keyword>
<dbReference type="Pfam" id="PF10796">
    <property type="entry name" value="Anti-adapt_IraP"/>
    <property type="match status" value="1"/>
</dbReference>
<reference evidence="4 5" key="1">
    <citation type="submission" date="2016-04" db="EMBL/GenBank/DDBJ databases">
        <title>ATOL: Assembling a taxonomically balanced genome-scale reconstruction of the evolutionary history of the Enterobacteriaceae.</title>
        <authorList>
            <person name="Plunkett G.III."/>
            <person name="Neeno-Eckwall E.C."/>
            <person name="Glasner J.D."/>
            <person name="Perna N.T."/>
        </authorList>
    </citation>
    <scope>NUCLEOTIDE SEQUENCE [LARGE SCALE GENOMIC DNA]</scope>
    <source>
        <strain evidence="4 5">ATCC 51604</strain>
    </source>
</reference>
<dbReference type="GO" id="GO:0005737">
    <property type="term" value="C:cytoplasm"/>
    <property type="evidence" value="ECO:0007669"/>
    <property type="project" value="InterPro"/>
</dbReference>
<evidence type="ECO:0000256" key="2">
    <source>
        <dbReference type="ARBA" id="ARBA00023016"/>
    </source>
</evidence>
<accession>A0A1B7HPY2</accession>
<proteinExistence type="predicted"/>
<organism evidence="4 5">
    <name type="scientific">Buttiauxella gaviniae ATCC 51604</name>
    <dbReference type="NCBI Taxonomy" id="1354253"/>
    <lineage>
        <taxon>Bacteria</taxon>
        <taxon>Pseudomonadati</taxon>
        <taxon>Pseudomonadota</taxon>
        <taxon>Gammaproteobacteria</taxon>
        <taxon>Enterobacterales</taxon>
        <taxon>Enterobacteriaceae</taxon>
        <taxon>Buttiauxella</taxon>
    </lineage>
</organism>
<dbReference type="AlphaFoldDB" id="A0A1B7HPY2"/>
<gene>
    <name evidence="4" type="ORF">M977_03964</name>
</gene>
<sequence>MKNLILGVIAKISKMDAEAKQLAAKVEAQSLLIGALLLTIGKNGGMNEMLENVRKAINAALDAADTPLKTDAEILLNEFNNLLLLTQLLETNDAEIDLEALKSMPGETAAE</sequence>
<keyword evidence="3" id="KW-0175">Coiled coil</keyword>
<dbReference type="RefSeq" id="WP_064518350.1">
    <property type="nucleotide sequence ID" value="NZ_LXEP01000036.1"/>
</dbReference>
<dbReference type="Proteomes" id="UP000078504">
    <property type="component" value="Unassembled WGS sequence"/>
</dbReference>
<protein>
    <recommendedName>
        <fullName evidence="6">Anti-adapter protein IraP</fullName>
    </recommendedName>
</protein>
<evidence type="ECO:0008006" key="6">
    <source>
        <dbReference type="Google" id="ProtNLM"/>
    </source>
</evidence>
<keyword evidence="2" id="KW-0346">Stress response</keyword>